<keyword evidence="3" id="KW-0378">Hydrolase</keyword>
<protein>
    <submittedName>
        <fullName evidence="5">LuxR family transcriptional regulator</fullName>
    </submittedName>
</protein>
<name>A0A139WSQ6_9CYAN</name>
<dbReference type="GO" id="GO:0004252">
    <property type="term" value="F:serine-type endopeptidase activity"/>
    <property type="evidence" value="ECO:0007669"/>
    <property type="project" value="InterPro"/>
</dbReference>
<comment type="similarity">
    <text evidence="1">Belongs to the peptidase S1C family.</text>
</comment>
<dbReference type="EMBL" id="ANNX02000051">
    <property type="protein sequence ID" value="KYC35475.1"/>
    <property type="molecule type" value="Genomic_DNA"/>
</dbReference>
<dbReference type="STRING" id="128403.WA1_06520"/>
<dbReference type="Proteomes" id="UP000076925">
    <property type="component" value="Unassembled WGS sequence"/>
</dbReference>
<evidence type="ECO:0000256" key="2">
    <source>
        <dbReference type="ARBA" id="ARBA00022670"/>
    </source>
</evidence>
<evidence type="ECO:0000256" key="1">
    <source>
        <dbReference type="ARBA" id="ARBA00010541"/>
    </source>
</evidence>
<dbReference type="InterPro" id="IPR036034">
    <property type="entry name" value="PDZ_sf"/>
</dbReference>
<comment type="caution">
    <text evidence="5">The sequence shown here is derived from an EMBL/GenBank/DDBJ whole genome shotgun (WGS) entry which is preliminary data.</text>
</comment>
<organism evidence="5 6">
    <name type="scientific">Scytonema hofmannii PCC 7110</name>
    <dbReference type="NCBI Taxonomy" id="128403"/>
    <lineage>
        <taxon>Bacteria</taxon>
        <taxon>Bacillati</taxon>
        <taxon>Cyanobacteriota</taxon>
        <taxon>Cyanophyceae</taxon>
        <taxon>Nostocales</taxon>
        <taxon>Scytonemataceae</taxon>
        <taxon>Scytonema</taxon>
    </lineage>
</organism>
<feature type="domain" description="PDZ" evidence="4">
    <location>
        <begin position="215"/>
        <end position="292"/>
    </location>
</feature>
<dbReference type="InterPro" id="IPR001478">
    <property type="entry name" value="PDZ"/>
</dbReference>
<dbReference type="InterPro" id="IPR009003">
    <property type="entry name" value="Peptidase_S1_PA"/>
</dbReference>
<dbReference type="PRINTS" id="PR00834">
    <property type="entry name" value="PROTEASES2C"/>
</dbReference>
<evidence type="ECO:0000256" key="3">
    <source>
        <dbReference type="ARBA" id="ARBA00022801"/>
    </source>
</evidence>
<dbReference type="Pfam" id="PF13365">
    <property type="entry name" value="Trypsin_2"/>
    <property type="match status" value="1"/>
</dbReference>
<dbReference type="AlphaFoldDB" id="A0A139WSQ6"/>
<dbReference type="SUPFAM" id="SSF50156">
    <property type="entry name" value="PDZ domain-like"/>
    <property type="match status" value="1"/>
</dbReference>
<dbReference type="GO" id="GO:0006515">
    <property type="term" value="P:protein quality control for misfolded or incompletely synthesized proteins"/>
    <property type="evidence" value="ECO:0007669"/>
    <property type="project" value="TreeGrafter"/>
</dbReference>
<dbReference type="SMART" id="SM00228">
    <property type="entry name" value="PDZ"/>
    <property type="match status" value="1"/>
</dbReference>
<gene>
    <name evidence="5" type="ORF">WA1_06520</name>
</gene>
<accession>A0A139WSQ6</accession>
<sequence length="310" mass="32229">MPSSDISNTLLALSNNIAETVEQVGGAVVAINSGSRSSSSGIHWHSGIIITSDEALHRYEEITTTLSNGQTVPINLVGHDPSTDVAVFKLQQTEIPVAKIGDATTLKVGHLVLGLARSNEGDIRAALGTVSVVSGAWRSMSGGNIDQFIRPDITLYRGFAGGPLVDAAGYVVGMNTSGRRGTALTIPASTVNRVVNQLLAKGRMTRGYLGLGMQAVRLPNNLKTALNLTTASGTIVVNVEPNGPADNAGVLIGDVIITFDNSVVNDTGDILALLNSGDRVGKTVKLQIIRGGALVELEIVVAEKSVTSDQ</sequence>
<dbReference type="PANTHER" id="PTHR22939">
    <property type="entry name" value="SERINE PROTEASE FAMILY S1C HTRA-RELATED"/>
    <property type="match status" value="1"/>
</dbReference>
<dbReference type="InterPro" id="IPR001940">
    <property type="entry name" value="Peptidase_S1C"/>
</dbReference>
<dbReference type="PROSITE" id="PS50106">
    <property type="entry name" value="PDZ"/>
    <property type="match status" value="1"/>
</dbReference>
<dbReference type="RefSeq" id="WP_017748983.1">
    <property type="nucleotide sequence ID" value="NZ_KQ976354.1"/>
</dbReference>
<proteinExistence type="inferred from homology"/>
<dbReference type="Gene3D" id="2.40.10.120">
    <property type="match status" value="1"/>
</dbReference>
<keyword evidence="2" id="KW-0645">Protease</keyword>
<dbReference type="GO" id="GO:0042597">
    <property type="term" value="C:periplasmic space"/>
    <property type="evidence" value="ECO:0007669"/>
    <property type="project" value="TreeGrafter"/>
</dbReference>
<dbReference type="Pfam" id="PF13180">
    <property type="entry name" value="PDZ_2"/>
    <property type="match status" value="1"/>
</dbReference>
<dbReference type="SUPFAM" id="SSF50494">
    <property type="entry name" value="Trypsin-like serine proteases"/>
    <property type="match status" value="1"/>
</dbReference>
<dbReference type="PANTHER" id="PTHR22939:SF129">
    <property type="entry name" value="SERINE PROTEASE HTRA2, MITOCHONDRIAL"/>
    <property type="match status" value="1"/>
</dbReference>
<evidence type="ECO:0000313" key="5">
    <source>
        <dbReference type="EMBL" id="KYC35475.1"/>
    </source>
</evidence>
<evidence type="ECO:0000313" key="6">
    <source>
        <dbReference type="Proteomes" id="UP000076925"/>
    </source>
</evidence>
<dbReference type="Gene3D" id="2.30.42.10">
    <property type="match status" value="1"/>
</dbReference>
<reference evidence="5 6" key="1">
    <citation type="journal article" date="2013" name="Genome Biol. Evol.">
        <title>Genomes of Stigonematalean cyanobacteria (subsection V) and the evolution of oxygenic photosynthesis from prokaryotes to plastids.</title>
        <authorList>
            <person name="Dagan T."/>
            <person name="Roettger M."/>
            <person name="Stucken K."/>
            <person name="Landan G."/>
            <person name="Koch R."/>
            <person name="Major P."/>
            <person name="Gould S.B."/>
            <person name="Goremykin V.V."/>
            <person name="Rippka R."/>
            <person name="Tandeau de Marsac N."/>
            <person name="Gugger M."/>
            <person name="Lockhart P.J."/>
            <person name="Allen J.F."/>
            <person name="Brune I."/>
            <person name="Maus I."/>
            <person name="Puhler A."/>
            <person name="Martin W.F."/>
        </authorList>
    </citation>
    <scope>NUCLEOTIDE SEQUENCE [LARGE SCALE GENOMIC DNA]</scope>
    <source>
        <strain evidence="5 6">PCC 7110</strain>
    </source>
</reference>
<keyword evidence="6" id="KW-1185">Reference proteome</keyword>
<dbReference type="OrthoDB" id="9792183at2"/>
<evidence type="ECO:0000259" key="4">
    <source>
        <dbReference type="PROSITE" id="PS50106"/>
    </source>
</evidence>